<dbReference type="GO" id="GO:0007094">
    <property type="term" value="P:mitotic spindle assembly checkpoint signaling"/>
    <property type="evidence" value="ECO:0007669"/>
    <property type="project" value="TreeGrafter"/>
</dbReference>
<accession>A0A1E3Q184</accession>
<dbReference type="GO" id="GO:0005737">
    <property type="term" value="C:cytoplasm"/>
    <property type="evidence" value="ECO:0007669"/>
    <property type="project" value="GOC"/>
</dbReference>
<dbReference type="GO" id="GO:0006888">
    <property type="term" value="P:endoplasmic reticulum to Golgi vesicle-mediated transport"/>
    <property type="evidence" value="ECO:0007669"/>
    <property type="project" value="TreeGrafter"/>
</dbReference>
<feature type="domain" description="Centromere/kinetochore protein zw10 middle" evidence="3">
    <location>
        <begin position="309"/>
        <end position="397"/>
    </location>
</feature>
<reference evidence="4 5" key="1">
    <citation type="journal article" date="2016" name="Proc. Natl. Acad. Sci. U.S.A.">
        <title>Comparative genomics of biotechnologically important yeasts.</title>
        <authorList>
            <person name="Riley R."/>
            <person name="Haridas S."/>
            <person name="Wolfe K.H."/>
            <person name="Lopes M.R."/>
            <person name="Hittinger C.T."/>
            <person name="Goeker M."/>
            <person name="Salamov A.A."/>
            <person name="Wisecaver J.H."/>
            <person name="Long T.M."/>
            <person name="Calvey C.H."/>
            <person name="Aerts A.L."/>
            <person name="Barry K.W."/>
            <person name="Choi C."/>
            <person name="Clum A."/>
            <person name="Coughlan A.Y."/>
            <person name="Deshpande S."/>
            <person name="Douglass A.P."/>
            <person name="Hanson S.J."/>
            <person name="Klenk H.-P."/>
            <person name="LaButti K.M."/>
            <person name="Lapidus A."/>
            <person name="Lindquist E.A."/>
            <person name="Lipzen A.M."/>
            <person name="Meier-Kolthoff J.P."/>
            <person name="Ohm R.A."/>
            <person name="Otillar R.P."/>
            <person name="Pangilinan J.L."/>
            <person name="Peng Y."/>
            <person name="Rokas A."/>
            <person name="Rosa C.A."/>
            <person name="Scheuner C."/>
            <person name="Sibirny A.A."/>
            <person name="Slot J.C."/>
            <person name="Stielow J.B."/>
            <person name="Sun H."/>
            <person name="Kurtzman C.P."/>
            <person name="Blackwell M."/>
            <person name="Grigoriev I.V."/>
            <person name="Jeffries T.W."/>
        </authorList>
    </citation>
    <scope>NUCLEOTIDE SEQUENCE [LARGE SCALE GENOMIC DNA]</scope>
    <source>
        <strain evidence="4 5">NRRL Y-11557</strain>
    </source>
</reference>
<dbReference type="PANTHER" id="PTHR12205">
    <property type="entry name" value="CENTROMERE/KINETOCHORE PROTEIN ZW10"/>
    <property type="match status" value="1"/>
</dbReference>
<feature type="compositionally biased region" description="Low complexity" evidence="2">
    <location>
        <begin position="459"/>
        <end position="479"/>
    </location>
</feature>
<name>A0A1E3Q184_LIPST</name>
<dbReference type="Pfam" id="PF20665">
    <property type="entry name" value="Zw10_middle"/>
    <property type="match status" value="1"/>
</dbReference>
<evidence type="ECO:0000256" key="2">
    <source>
        <dbReference type="SAM" id="MobiDB-lite"/>
    </source>
</evidence>
<feature type="region of interest" description="Disordered" evidence="2">
    <location>
        <begin position="432"/>
        <end position="521"/>
    </location>
</feature>
<feature type="compositionally biased region" description="Acidic residues" evidence="2">
    <location>
        <begin position="480"/>
        <end position="502"/>
    </location>
</feature>
<proteinExistence type="predicted"/>
<feature type="coiled-coil region" evidence="1">
    <location>
        <begin position="82"/>
        <end position="109"/>
    </location>
</feature>
<dbReference type="Proteomes" id="UP000094385">
    <property type="component" value="Unassembled WGS sequence"/>
</dbReference>
<keyword evidence="1" id="KW-0175">Coiled coil</keyword>
<evidence type="ECO:0000259" key="3">
    <source>
        <dbReference type="Pfam" id="PF20665"/>
    </source>
</evidence>
<feature type="compositionally biased region" description="Acidic residues" evidence="2">
    <location>
        <begin position="445"/>
        <end position="458"/>
    </location>
</feature>
<dbReference type="GO" id="GO:1990423">
    <property type="term" value="C:RZZ complex"/>
    <property type="evidence" value="ECO:0007669"/>
    <property type="project" value="TreeGrafter"/>
</dbReference>
<sequence length="684" mass="76473">MSWSEEVVQSVLQYLQLGTFPDEVDANLSVTEVDSISSVASALDDAIAQIKERIERICSQNSRELDNYLNQSKTLFDGIALSEKQVEELKRLSKENDNADETIYSLIDECDTLTLSYSRNQSYVEALNQIWLIKATLIELRSCFQSGRLVQCVPLLKSAEAKITGFPEWERITLLSTIKEEVNSLNSRVFHSLDSLWTEFIQFQMDGTELLVRKTLEAEGSRVSLADISEALKRFDFVGKVKALNSKVKELIVVRILNMEDPVIVKVAYEDSRSSLKIVPYLDADSYTFDKLIDNLSKFIRFINTTLPQSISHSLAVDLSAMITGQLIDVTLQQSVPLSLSDFPKFETVLRQVKEFDQFLQKENWTKSEELTDWVSRVPSVWYKKKCDSILILTRQIVSEAINSEHKIVEKRGAIVSAAALADASSKRDTRRSFEYEEKQRSSDEYDWNEEWGDDDNDANGALALESSRPATTAVTGDVAADEDDGWGFDESLDLGGDDGDDVSGGAGSDPDDWNWGDEDEVDQPKRVQPARAFTQVKVAKNPKTLIARSAPTREATLRKASTKGPSLTVSGLNETYVVTAIPQKILDLIQTLLNDANDLATKYKTSAIAPASKNLRSLVSYLLGAYRALAPLHYGDSFDSNLFLSNDCLYLSEQVSAMKDLGADAYLLMEMANQYGSQQDTFF</sequence>
<dbReference type="InterPro" id="IPR048344">
    <property type="entry name" value="Zw10_middle"/>
</dbReference>
<gene>
    <name evidence="4" type="ORF">LIPSTDRAFT_5277</name>
</gene>
<feature type="compositionally biased region" description="Basic and acidic residues" evidence="2">
    <location>
        <begin position="432"/>
        <end position="444"/>
    </location>
</feature>
<evidence type="ECO:0000313" key="4">
    <source>
        <dbReference type="EMBL" id="ODQ71264.1"/>
    </source>
</evidence>
<dbReference type="OrthoDB" id="534815at2759"/>
<evidence type="ECO:0000256" key="1">
    <source>
        <dbReference type="SAM" id="Coils"/>
    </source>
</evidence>
<feature type="compositionally biased region" description="Acidic residues" evidence="2">
    <location>
        <begin position="510"/>
        <end position="521"/>
    </location>
</feature>
<dbReference type="PANTHER" id="PTHR12205:SF0">
    <property type="entry name" value="CENTROMERE_KINETOCHORE PROTEIN ZW10 HOMOLOG"/>
    <property type="match status" value="1"/>
</dbReference>
<evidence type="ECO:0000313" key="5">
    <source>
        <dbReference type="Proteomes" id="UP000094385"/>
    </source>
</evidence>
<dbReference type="STRING" id="675824.A0A1E3Q184"/>
<dbReference type="EMBL" id="KV454298">
    <property type="protein sequence ID" value="ODQ71264.1"/>
    <property type="molecule type" value="Genomic_DNA"/>
</dbReference>
<dbReference type="AlphaFoldDB" id="A0A1E3Q184"/>
<keyword evidence="5" id="KW-1185">Reference proteome</keyword>
<protein>
    <recommendedName>
        <fullName evidence="3">Centromere/kinetochore protein zw10 middle domain-containing protein</fullName>
    </recommendedName>
</protein>
<organism evidence="4 5">
    <name type="scientific">Lipomyces starkeyi NRRL Y-11557</name>
    <dbReference type="NCBI Taxonomy" id="675824"/>
    <lineage>
        <taxon>Eukaryota</taxon>
        <taxon>Fungi</taxon>
        <taxon>Dikarya</taxon>
        <taxon>Ascomycota</taxon>
        <taxon>Saccharomycotina</taxon>
        <taxon>Lipomycetes</taxon>
        <taxon>Lipomycetales</taxon>
        <taxon>Lipomycetaceae</taxon>
        <taxon>Lipomyces</taxon>
    </lineage>
</organism>